<feature type="signal peptide" evidence="1">
    <location>
        <begin position="1"/>
        <end position="29"/>
    </location>
</feature>
<dbReference type="GO" id="GO:0016042">
    <property type="term" value="P:lipid catabolic process"/>
    <property type="evidence" value="ECO:0007669"/>
    <property type="project" value="InterPro"/>
</dbReference>
<dbReference type="PANTHER" id="PTHR34853:SF1">
    <property type="entry name" value="LIPASE 5"/>
    <property type="match status" value="1"/>
</dbReference>
<dbReference type="Gene3D" id="3.40.50.1820">
    <property type="entry name" value="alpha/beta hydrolase"/>
    <property type="match status" value="1"/>
</dbReference>
<reference evidence="2 3" key="1">
    <citation type="submission" date="2020-08" db="EMBL/GenBank/DDBJ databases">
        <title>Genomic Encyclopedia of Type Strains, Phase IV (KMG-IV): sequencing the most valuable type-strain genomes for metagenomic binning, comparative biology and taxonomic classification.</title>
        <authorList>
            <person name="Goeker M."/>
        </authorList>
    </citation>
    <scope>NUCLEOTIDE SEQUENCE [LARGE SCALE GENOMIC DNA]</scope>
    <source>
        <strain evidence="2 3">DSM 44197</strain>
    </source>
</reference>
<keyword evidence="3" id="KW-1185">Reference proteome</keyword>
<comment type="caution">
    <text evidence="2">The sequence shown here is derived from an EMBL/GenBank/DDBJ whole genome shotgun (WGS) entry which is preliminary data.</text>
</comment>
<dbReference type="InterPro" id="IPR005152">
    <property type="entry name" value="Lipase_secreted"/>
</dbReference>
<dbReference type="RefSeq" id="WP_220510117.1">
    <property type="nucleotide sequence ID" value="NZ_BAAALP010000040.1"/>
</dbReference>
<dbReference type="GO" id="GO:0004806">
    <property type="term" value="F:triacylglycerol lipase activity"/>
    <property type="evidence" value="ECO:0007669"/>
    <property type="project" value="InterPro"/>
</dbReference>
<dbReference type="Gene3D" id="1.10.260.160">
    <property type="match status" value="1"/>
</dbReference>
<accession>A0A7W3LVL4</accession>
<protein>
    <submittedName>
        <fullName evidence="2">Dienelactone hydrolase</fullName>
    </submittedName>
</protein>
<dbReference type="Proteomes" id="UP000572680">
    <property type="component" value="Unassembled WGS sequence"/>
</dbReference>
<dbReference type="InterPro" id="IPR029058">
    <property type="entry name" value="AB_hydrolase_fold"/>
</dbReference>
<keyword evidence="1" id="KW-0732">Signal</keyword>
<evidence type="ECO:0000313" key="2">
    <source>
        <dbReference type="EMBL" id="MBA8955148.1"/>
    </source>
</evidence>
<name>A0A7W3LVL4_ACTNM</name>
<dbReference type="PIRSF" id="PIRSF029171">
    <property type="entry name" value="Esterase_LipA"/>
    <property type="match status" value="1"/>
</dbReference>
<organism evidence="2 3">
    <name type="scientific">Actinomadura namibiensis</name>
    <dbReference type="NCBI Taxonomy" id="182080"/>
    <lineage>
        <taxon>Bacteria</taxon>
        <taxon>Bacillati</taxon>
        <taxon>Actinomycetota</taxon>
        <taxon>Actinomycetes</taxon>
        <taxon>Streptosporangiales</taxon>
        <taxon>Thermomonosporaceae</taxon>
        <taxon>Actinomadura</taxon>
    </lineage>
</organism>
<proteinExistence type="predicted"/>
<feature type="chain" id="PRO_5039687105" evidence="1">
    <location>
        <begin position="30"/>
        <end position="416"/>
    </location>
</feature>
<gene>
    <name evidence="2" type="ORF">HNR61_006822</name>
</gene>
<evidence type="ECO:0000313" key="3">
    <source>
        <dbReference type="Proteomes" id="UP000572680"/>
    </source>
</evidence>
<dbReference type="PANTHER" id="PTHR34853">
    <property type="match status" value="1"/>
</dbReference>
<dbReference type="SUPFAM" id="SSF53474">
    <property type="entry name" value="alpha/beta-Hydrolases"/>
    <property type="match status" value="1"/>
</dbReference>
<keyword evidence="2" id="KW-0378">Hydrolase</keyword>
<dbReference type="PROSITE" id="PS51318">
    <property type="entry name" value="TAT"/>
    <property type="match status" value="1"/>
</dbReference>
<dbReference type="InterPro" id="IPR006311">
    <property type="entry name" value="TAT_signal"/>
</dbReference>
<evidence type="ECO:0000256" key="1">
    <source>
        <dbReference type="SAM" id="SignalP"/>
    </source>
</evidence>
<dbReference type="AlphaFoldDB" id="A0A7W3LVL4"/>
<sequence>MNFSARRGLVVVLTAGLAASAVGGLAAHADTAARTHAATRADARGEVVSFARVRSMSAKQTRAWLASDGFDAEAVRYGVDAYRLVYRTVDVRKRPTTASGLLVLPRNGDRSLRTVSYTHGTMSYKKDAPSVTKDVWGPGAAVTYGGAGFAAVAPDYLGLGKGPGAHPWMHVPSETTASLDMLRAARNFAPRTGRTLERQVLVTGFSQGASAALGLARALQEGADPWFRVRAVAPISGAYDFGGTQLPATVGGKIPAKYAVVYASYLLTSWNRTHGLYRTPDEVFRRPYADRVEKYFDGTTPGAEMFQGLPGTLPELLTPRGQEMLRAPGGRLAAALRQDAAAVMGWAPRVPVRLYKISDDEQAVTGNTDRLAAAFRARGVRAPVIDVGDRVYEESRHLGSNLTGTALTARWFRTLR</sequence>
<dbReference type="EMBL" id="JACJIA010000011">
    <property type="protein sequence ID" value="MBA8955148.1"/>
    <property type="molecule type" value="Genomic_DNA"/>
</dbReference>